<proteinExistence type="predicted"/>
<evidence type="ECO:0000313" key="2">
    <source>
        <dbReference type="Proteomes" id="UP000811255"/>
    </source>
</evidence>
<reference evidence="1 2" key="1">
    <citation type="submission" date="2021-05" db="EMBL/GenBank/DDBJ databases">
        <title>Croceibacterium sp. LX-88 genome sequence.</title>
        <authorList>
            <person name="Luo X."/>
        </authorList>
    </citation>
    <scope>NUCLEOTIDE SEQUENCE [LARGE SCALE GENOMIC DNA]</scope>
    <source>
        <strain evidence="1 2">LX-88</strain>
    </source>
</reference>
<dbReference type="Gene3D" id="1.20.120.10">
    <property type="entry name" value="Cytochrome c/b562"/>
    <property type="match status" value="1"/>
</dbReference>
<dbReference type="RefSeq" id="WP_214534195.1">
    <property type="nucleotide sequence ID" value="NZ_JAHFVK010000001.1"/>
</dbReference>
<accession>A0ABS5VZL0</accession>
<sequence>MKTTGLWLLPALALVAGCSSQEEEKPAQPVQLTFHEVMKDQVDKNADELWDVSNAAIADMAGIDPAKMTDASWEQLAEKAEAVQHAALEIATMDPVVVAKPGVKIGDEGLIGGHTAAEVQAKINEDPEKLRDLAHTLARHMGDIATGARKHDAAAVGPLVDQLDGVCESCHLEFWYPDQKEEVDRILGQHT</sequence>
<dbReference type="PROSITE" id="PS51009">
    <property type="entry name" value="CYTCII"/>
    <property type="match status" value="1"/>
</dbReference>
<keyword evidence="2" id="KW-1185">Reference proteome</keyword>
<name>A0ABS5VZL0_9SPHN</name>
<dbReference type="Pfam" id="PF01322">
    <property type="entry name" value="Cytochrom_C_2"/>
    <property type="match status" value="1"/>
</dbReference>
<protein>
    <submittedName>
        <fullName evidence="1">Cytochrome c</fullName>
    </submittedName>
</protein>
<organism evidence="1 2">
    <name type="scientific">Croceibacterium selenioxidans</name>
    <dbReference type="NCBI Taxonomy" id="2838833"/>
    <lineage>
        <taxon>Bacteria</taxon>
        <taxon>Pseudomonadati</taxon>
        <taxon>Pseudomonadota</taxon>
        <taxon>Alphaproteobacteria</taxon>
        <taxon>Sphingomonadales</taxon>
        <taxon>Erythrobacteraceae</taxon>
        <taxon>Croceibacterium</taxon>
    </lineage>
</organism>
<dbReference type="InterPro" id="IPR002321">
    <property type="entry name" value="Cyt_c_II"/>
</dbReference>
<dbReference type="Proteomes" id="UP000811255">
    <property type="component" value="Unassembled WGS sequence"/>
</dbReference>
<gene>
    <name evidence="1" type="ORF">KK137_01335</name>
</gene>
<dbReference type="InterPro" id="IPR010980">
    <property type="entry name" value="Cyt_c/b562"/>
</dbReference>
<evidence type="ECO:0000313" key="1">
    <source>
        <dbReference type="EMBL" id="MBT2132963.1"/>
    </source>
</evidence>
<comment type="caution">
    <text evidence="1">The sequence shown here is derived from an EMBL/GenBank/DDBJ whole genome shotgun (WGS) entry which is preliminary data.</text>
</comment>
<dbReference type="PROSITE" id="PS51257">
    <property type="entry name" value="PROKAR_LIPOPROTEIN"/>
    <property type="match status" value="1"/>
</dbReference>
<dbReference type="SUPFAM" id="SSF47175">
    <property type="entry name" value="Cytochromes"/>
    <property type="match status" value="1"/>
</dbReference>
<dbReference type="EMBL" id="JAHFVK010000001">
    <property type="protein sequence ID" value="MBT2132963.1"/>
    <property type="molecule type" value="Genomic_DNA"/>
</dbReference>